<sequence>MWKHGRLHQAEYAMEAVRQARQFSDSDTDVVTWSPVGWLYHLEYAATEAVKQGSAAIMHSDPKPHFVLATVNKAMSELSYQG</sequence>
<name>A0ABP0VXS3_9BRYO</name>
<dbReference type="Gene3D" id="3.60.20.10">
    <property type="entry name" value="Glutamine Phosphoribosylpyrophosphate, subunit 1, domain 1"/>
    <property type="match status" value="1"/>
</dbReference>
<proteinExistence type="predicted"/>
<dbReference type="Proteomes" id="UP001497444">
    <property type="component" value="Chromosome 11"/>
</dbReference>
<organism evidence="1 2">
    <name type="scientific">Sphagnum jensenii</name>
    <dbReference type="NCBI Taxonomy" id="128206"/>
    <lineage>
        <taxon>Eukaryota</taxon>
        <taxon>Viridiplantae</taxon>
        <taxon>Streptophyta</taxon>
        <taxon>Embryophyta</taxon>
        <taxon>Bryophyta</taxon>
        <taxon>Sphagnophytina</taxon>
        <taxon>Sphagnopsida</taxon>
        <taxon>Sphagnales</taxon>
        <taxon>Sphagnaceae</taxon>
        <taxon>Sphagnum</taxon>
    </lineage>
</organism>
<accession>A0ABP0VXS3</accession>
<keyword evidence="2" id="KW-1185">Reference proteome</keyword>
<reference evidence="1" key="1">
    <citation type="submission" date="2024-02" db="EMBL/GenBank/DDBJ databases">
        <authorList>
            <consortium name="ELIXIR-Norway"/>
            <consortium name="Elixir Norway"/>
        </authorList>
    </citation>
    <scope>NUCLEOTIDE SEQUENCE</scope>
</reference>
<gene>
    <name evidence="1" type="ORF">CSSPJE1EN1_LOCUS3640</name>
</gene>
<dbReference type="InterPro" id="IPR029055">
    <property type="entry name" value="Ntn_hydrolases_N"/>
</dbReference>
<evidence type="ECO:0000313" key="2">
    <source>
        <dbReference type="Proteomes" id="UP001497444"/>
    </source>
</evidence>
<dbReference type="EMBL" id="OZ020106">
    <property type="protein sequence ID" value="CAK9258162.1"/>
    <property type="molecule type" value="Genomic_DNA"/>
</dbReference>
<evidence type="ECO:0000313" key="1">
    <source>
        <dbReference type="EMBL" id="CAK9258162.1"/>
    </source>
</evidence>
<protein>
    <submittedName>
        <fullName evidence="1">Uncharacterized protein</fullName>
    </submittedName>
</protein>